<reference evidence="1 2" key="1">
    <citation type="journal article" date="2022" name="bioRxiv">
        <title>Genomics of Preaxostyla Flagellates Illuminates Evolutionary Transitions and the Path Towards Mitochondrial Loss.</title>
        <authorList>
            <person name="Novak L.V.F."/>
            <person name="Treitli S.C."/>
            <person name="Pyrih J."/>
            <person name="Halakuc P."/>
            <person name="Pipaliya S.V."/>
            <person name="Vacek V."/>
            <person name="Brzon O."/>
            <person name="Soukal P."/>
            <person name="Eme L."/>
            <person name="Dacks J.B."/>
            <person name="Karnkowska A."/>
            <person name="Elias M."/>
            <person name="Hampl V."/>
        </authorList>
    </citation>
    <scope>NUCLEOTIDE SEQUENCE [LARGE SCALE GENOMIC DNA]</scope>
    <source>
        <strain evidence="1">NAU3</strain>
        <tissue evidence="1">Gut</tissue>
    </source>
</reference>
<evidence type="ECO:0000313" key="2">
    <source>
        <dbReference type="Proteomes" id="UP001281761"/>
    </source>
</evidence>
<sequence>MSDSLLVSGTSQMIHTDIVIANTFRTAPIAFSRCGSVAQRISLLGNSLSSLSLSNTVFRNVSNFYASPTIHDDVSMQITQVSGCKSESIENGLYGTIFGNVNGPGTFLGMNVTILNNAATYTTSYVNKTGQKFIHPEHHSNLCTLKTQVFHTYRDTTPAPPPFECQIASSSDVMLLMWAAASTSATI</sequence>
<gene>
    <name evidence="1" type="ORF">BLNAU_3119</name>
</gene>
<comment type="caution">
    <text evidence="1">The sequence shown here is derived from an EMBL/GenBank/DDBJ whole genome shotgun (WGS) entry which is preliminary data.</text>
</comment>
<proteinExistence type="predicted"/>
<name>A0ABQ9YEF0_9EUKA</name>
<keyword evidence="2" id="KW-1185">Reference proteome</keyword>
<protein>
    <submittedName>
        <fullName evidence="1">Uncharacterized protein</fullName>
    </submittedName>
</protein>
<evidence type="ECO:0000313" key="1">
    <source>
        <dbReference type="EMBL" id="KAK2962063.1"/>
    </source>
</evidence>
<accession>A0ABQ9YEF0</accession>
<dbReference type="EMBL" id="JARBJD010000013">
    <property type="protein sequence ID" value="KAK2962063.1"/>
    <property type="molecule type" value="Genomic_DNA"/>
</dbReference>
<dbReference type="Proteomes" id="UP001281761">
    <property type="component" value="Unassembled WGS sequence"/>
</dbReference>
<organism evidence="1 2">
    <name type="scientific">Blattamonas nauphoetae</name>
    <dbReference type="NCBI Taxonomy" id="2049346"/>
    <lineage>
        <taxon>Eukaryota</taxon>
        <taxon>Metamonada</taxon>
        <taxon>Preaxostyla</taxon>
        <taxon>Oxymonadida</taxon>
        <taxon>Blattamonas</taxon>
    </lineage>
</organism>